<organism evidence="2 3">
    <name type="scientific">Microtus ochrogaster</name>
    <name type="common">Prairie vole</name>
    <dbReference type="NCBI Taxonomy" id="79684"/>
    <lineage>
        <taxon>Eukaryota</taxon>
        <taxon>Metazoa</taxon>
        <taxon>Chordata</taxon>
        <taxon>Craniata</taxon>
        <taxon>Vertebrata</taxon>
        <taxon>Euteleostomi</taxon>
        <taxon>Mammalia</taxon>
        <taxon>Eutheria</taxon>
        <taxon>Euarchontoglires</taxon>
        <taxon>Glires</taxon>
        <taxon>Rodentia</taxon>
        <taxon>Myomorpha</taxon>
        <taxon>Muroidea</taxon>
        <taxon>Cricetidae</taxon>
        <taxon>Arvicolinae</taxon>
        <taxon>Microtus</taxon>
    </lineage>
</organism>
<accession>A0A8J6GE68</accession>
<feature type="compositionally biased region" description="Basic residues" evidence="1">
    <location>
        <begin position="115"/>
        <end position="124"/>
    </location>
</feature>
<dbReference type="InterPro" id="IPR031462">
    <property type="entry name" value="CTSRT"/>
</dbReference>
<protein>
    <submittedName>
        <fullName evidence="2">Amyotrophic lateral sclerosis 2 chromosomal region candidate gene 11 protein</fullName>
    </submittedName>
</protein>
<evidence type="ECO:0000313" key="2">
    <source>
        <dbReference type="EMBL" id="KAH0511691.1"/>
    </source>
</evidence>
<feature type="region of interest" description="Disordered" evidence="1">
    <location>
        <begin position="101"/>
        <end position="130"/>
    </location>
</feature>
<dbReference type="AlphaFoldDB" id="A0A8J6GE68"/>
<gene>
    <name evidence="2" type="ORF">LTLLF_149470</name>
</gene>
<sequence length="275" mass="29929">MELPPPGNRRVSISNPQETPHRLSTAHGVMPARSSMASSIGSPKPHALPDAHKSSILSSVPGGSMLPSSIPQKSALFLPDATAHQRRGSTVSSVRYAYEQAKQVASDKEKDKEKKGKSKGKSKNKGAGLLNMLRKTLQGSQSEEMVVTSETPNLVPFGDVFVDKGDKEGRGIPVVKLVDQDFSEHTLAESVESTPGDIPLPPIHTLQIIEEDETRSSTQAAPEWDVPYEERKSVVFPPDHSLIPKRPSILRIASSLQEVKSSLPINPESVRRRRS</sequence>
<name>A0A8J6GE68_MICOH</name>
<reference evidence="2" key="1">
    <citation type="submission" date="2020-03" db="EMBL/GenBank/DDBJ databases">
        <title>Studies in the Genomics of Life Span.</title>
        <authorList>
            <person name="Glass D."/>
        </authorList>
    </citation>
    <scope>NUCLEOTIDE SEQUENCE</scope>
    <source>
        <strain evidence="2">LTLLF</strain>
        <tissue evidence="2">Muscle</tissue>
    </source>
</reference>
<evidence type="ECO:0000256" key="1">
    <source>
        <dbReference type="SAM" id="MobiDB-lite"/>
    </source>
</evidence>
<dbReference type="EMBL" id="JAATJU010022199">
    <property type="protein sequence ID" value="KAH0511691.1"/>
    <property type="molecule type" value="Genomic_DNA"/>
</dbReference>
<proteinExistence type="predicted"/>
<evidence type="ECO:0000313" key="3">
    <source>
        <dbReference type="Proteomes" id="UP000710432"/>
    </source>
</evidence>
<feature type="compositionally biased region" description="Basic and acidic residues" evidence="1">
    <location>
        <begin position="105"/>
        <end position="114"/>
    </location>
</feature>
<dbReference type="PANTHER" id="PTHR21665:SF2">
    <property type="entry name" value="CATION CHANNEL SPERM-ASSOCIATED TARGETING SUBUNIT TAU"/>
    <property type="match status" value="1"/>
</dbReference>
<comment type="caution">
    <text evidence="2">The sequence shown here is derived from an EMBL/GenBank/DDBJ whole genome shotgun (WGS) entry which is preliminary data.</text>
</comment>
<dbReference type="Proteomes" id="UP000710432">
    <property type="component" value="Unassembled WGS sequence"/>
</dbReference>
<feature type="region of interest" description="Disordered" evidence="1">
    <location>
        <begin position="1"/>
        <end position="71"/>
    </location>
</feature>
<dbReference type="PANTHER" id="PTHR21665">
    <property type="entry name" value="CATION CHANNEL SPERM-ASSOCIATED TARGETING SUBUNIT TAU"/>
    <property type="match status" value="1"/>
</dbReference>